<dbReference type="GeneID" id="54555673"/>
<organism evidence="1 2">
    <name type="scientific">Westerdykella ornata</name>
    <dbReference type="NCBI Taxonomy" id="318751"/>
    <lineage>
        <taxon>Eukaryota</taxon>
        <taxon>Fungi</taxon>
        <taxon>Dikarya</taxon>
        <taxon>Ascomycota</taxon>
        <taxon>Pezizomycotina</taxon>
        <taxon>Dothideomycetes</taxon>
        <taxon>Pleosporomycetidae</taxon>
        <taxon>Pleosporales</taxon>
        <taxon>Sporormiaceae</taxon>
        <taxon>Westerdykella</taxon>
    </lineage>
</organism>
<reference evidence="1" key="1">
    <citation type="journal article" date="2020" name="Stud. Mycol.">
        <title>101 Dothideomycetes genomes: a test case for predicting lifestyles and emergence of pathogens.</title>
        <authorList>
            <person name="Haridas S."/>
            <person name="Albert R."/>
            <person name="Binder M."/>
            <person name="Bloem J."/>
            <person name="Labutti K."/>
            <person name="Salamov A."/>
            <person name="Andreopoulos B."/>
            <person name="Baker S."/>
            <person name="Barry K."/>
            <person name="Bills G."/>
            <person name="Bluhm B."/>
            <person name="Cannon C."/>
            <person name="Castanera R."/>
            <person name="Culley D."/>
            <person name="Daum C."/>
            <person name="Ezra D."/>
            <person name="Gonzalez J."/>
            <person name="Henrissat B."/>
            <person name="Kuo A."/>
            <person name="Liang C."/>
            <person name="Lipzen A."/>
            <person name="Lutzoni F."/>
            <person name="Magnuson J."/>
            <person name="Mondo S."/>
            <person name="Nolan M."/>
            <person name="Ohm R."/>
            <person name="Pangilinan J."/>
            <person name="Park H.-J."/>
            <person name="Ramirez L."/>
            <person name="Alfaro M."/>
            <person name="Sun H."/>
            <person name="Tritt A."/>
            <person name="Yoshinaga Y."/>
            <person name="Zwiers L.-H."/>
            <person name="Turgeon B."/>
            <person name="Goodwin S."/>
            <person name="Spatafora J."/>
            <person name="Crous P."/>
            <person name="Grigoriev I."/>
        </authorList>
    </citation>
    <scope>NUCLEOTIDE SEQUENCE</scope>
    <source>
        <strain evidence="1">CBS 379.55</strain>
    </source>
</reference>
<dbReference type="InterPro" id="IPR016024">
    <property type="entry name" value="ARM-type_fold"/>
</dbReference>
<name>A0A6A6J5Z4_WESOR</name>
<accession>A0A6A6J5Z4</accession>
<dbReference type="OrthoDB" id="26149at2759"/>
<keyword evidence="2" id="KW-1185">Reference proteome</keyword>
<dbReference type="GO" id="GO:0005085">
    <property type="term" value="F:guanyl-nucleotide exchange factor activity"/>
    <property type="evidence" value="ECO:0007669"/>
    <property type="project" value="InterPro"/>
</dbReference>
<proteinExistence type="predicted"/>
<evidence type="ECO:0000313" key="2">
    <source>
        <dbReference type="Proteomes" id="UP000800097"/>
    </source>
</evidence>
<gene>
    <name evidence="1" type="ORF">EI97DRAFT_497024</name>
</gene>
<dbReference type="Gene3D" id="1.25.10.10">
    <property type="entry name" value="Leucine-rich Repeat Variant"/>
    <property type="match status" value="2"/>
</dbReference>
<dbReference type="InterPro" id="IPR011989">
    <property type="entry name" value="ARM-like"/>
</dbReference>
<dbReference type="EMBL" id="ML986532">
    <property type="protein sequence ID" value="KAF2271812.1"/>
    <property type="molecule type" value="Genomic_DNA"/>
</dbReference>
<dbReference type="PANTHER" id="PTHR10957">
    <property type="entry name" value="RAP1 GTPASE-GDP DISSOCIATION STIMULATOR 1"/>
    <property type="match status" value="1"/>
</dbReference>
<dbReference type="RefSeq" id="XP_033649351.1">
    <property type="nucleotide sequence ID" value="XM_033802498.1"/>
</dbReference>
<dbReference type="AlphaFoldDB" id="A0A6A6J5Z4"/>
<protein>
    <submittedName>
        <fullName evidence="1">ARM repeat-containing protein</fullName>
    </submittedName>
</protein>
<sequence>MASGEADCGAEWPESILMKLPSEAGDGLRTIPERLKKLREDGRVDEVEMIVQALGTAAGRDGEWREQFRDAGILQHVIQELRPSAIPVGLARQYLRVIGNCVVDNEENRGIILEILETITACLDWEPLALTALVVILNLCNDYDPAQVRAADLRLDQTISERLTQRKIPEDGWEYATELLTCITEKLTPAQLHDSTSINVFKTILDFAVEHKDRDIFESLVPVLAHYLQDPAVQQQAAAPEILEKIIDVTIAYEGQLTQVEDAFLALASNPNDSPNDMDDNVIVMVELVNSLSAIAGTDEFVKTSSLSSPHVRKVSERLVEGRTGPFTICACVLLGNITTSDGIAMRMVQELGIHAPLLAILSQQEEPALLYAAAGFMRHLSYPESNRAVLAKAGLVDTCCHLLSNNDPSVRGEGAAVLAKLVSSDLAIVEQVITTKLDYIVTQALAPSAPAPSTAMKNAMIELGRAIVNMLRYLSRPDTGDSSRVLLRHALETPLVARPVARLIRQRFFAEPRSEGLLGLGLMAQVPEGAVCVVQELKEDGGVLEAIKEVATEASEKSGGAESSTVQGRNLQNTLVLLHALVQNAVSRPRVFRGFSSGLSNV</sequence>
<dbReference type="SUPFAM" id="SSF48371">
    <property type="entry name" value="ARM repeat"/>
    <property type="match status" value="1"/>
</dbReference>
<dbReference type="Proteomes" id="UP000800097">
    <property type="component" value="Unassembled WGS sequence"/>
</dbReference>
<dbReference type="InterPro" id="IPR040144">
    <property type="entry name" value="RAP1GDS1"/>
</dbReference>
<evidence type="ECO:0000313" key="1">
    <source>
        <dbReference type="EMBL" id="KAF2271812.1"/>
    </source>
</evidence>